<gene>
    <name evidence="13" type="ORF">FBZ90_112140</name>
</gene>
<evidence type="ECO:0000313" key="14">
    <source>
        <dbReference type="Proteomes" id="UP000315751"/>
    </source>
</evidence>
<dbReference type="EMBL" id="VITR01000012">
    <property type="protein sequence ID" value="TWB38651.1"/>
    <property type="molecule type" value="Genomic_DNA"/>
</dbReference>
<dbReference type="RefSeq" id="WP_145734730.1">
    <property type="nucleotide sequence ID" value="NZ_VITR01000012.1"/>
</dbReference>
<dbReference type="AlphaFoldDB" id="A0A560GXS9"/>
<dbReference type="FunFam" id="2.40.30.170:FF:000003">
    <property type="entry name" value="Multidrug resistance protein A"/>
    <property type="match status" value="1"/>
</dbReference>
<organism evidence="13 14">
    <name type="scientific">Nitrospirillum amazonense</name>
    <dbReference type="NCBI Taxonomy" id="28077"/>
    <lineage>
        <taxon>Bacteria</taxon>
        <taxon>Pseudomonadati</taxon>
        <taxon>Pseudomonadota</taxon>
        <taxon>Alphaproteobacteria</taxon>
        <taxon>Rhodospirillales</taxon>
        <taxon>Azospirillaceae</taxon>
        <taxon>Nitrospirillum</taxon>
    </lineage>
</organism>
<evidence type="ECO:0000256" key="6">
    <source>
        <dbReference type="ARBA" id="ARBA00022692"/>
    </source>
</evidence>
<reference evidence="13 14" key="1">
    <citation type="submission" date="2019-06" db="EMBL/GenBank/DDBJ databases">
        <title>Genomic Encyclopedia of Type Strains, Phase IV (KMG-V): Genome sequencing to study the core and pangenomes of soil and plant-associated prokaryotes.</title>
        <authorList>
            <person name="Whitman W."/>
        </authorList>
    </citation>
    <scope>NUCLEOTIDE SEQUENCE [LARGE SCALE GENOMIC DNA]</scope>
    <source>
        <strain evidence="13 14">BR 11622</strain>
    </source>
</reference>
<feature type="domain" description="Multidrug export protein EmrA/FarA alpha-helical hairpin" evidence="11">
    <location>
        <begin position="106"/>
        <end position="255"/>
    </location>
</feature>
<dbReference type="GO" id="GO:0046677">
    <property type="term" value="P:response to antibiotic"/>
    <property type="evidence" value="ECO:0007669"/>
    <property type="project" value="UniProtKB-ARBA"/>
</dbReference>
<evidence type="ECO:0000256" key="4">
    <source>
        <dbReference type="ARBA" id="ARBA00022475"/>
    </source>
</evidence>
<proteinExistence type="inferred from homology"/>
<evidence type="ECO:0000256" key="3">
    <source>
        <dbReference type="ARBA" id="ARBA00022448"/>
    </source>
</evidence>
<evidence type="ECO:0000256" key="10">
    <source>
        <dbReference type="SAM" id="Phobius"/>
    </source>
</evidence>
<evidence type="ECO:0000256" key="2">
    <source>
        <dbReference type="ARBA" id="ARBA00009477"/>
    </source>
</evidence>
<keyword evidence="8 10" id="KW-0472">Membrane</keyword>
<dbReference type="Gene3D" id="2.40.50.100">
    <property type="match status" value="1"/>
</dbReference>
<name>A0A560GXS9_9PROT</name>
<keyword evidence="4" id="KW-1003">Cell membrane</keyword>
<evidence type="ECO:0000256" key="5">
    <source>
        <dbReference type="ARBA" id="ARBA00022519"/>
    </source>
</evidence>
<dbReference type="Gene3D" id="1.10.287.470">
    <property type="entry name" value="Helix hairpin bin"/>
    <property type="match status" value="2"/>
</dbReference>
<protein>
    <submittedName>
        <fullName evidence="13">Membrane fusion protein (Multidrug efflux system)</fullName>
    </submittedName>
</protein>
<feature type="domain" description="p-hydroxybenzoic acid efflux pump subunit AaeA-like beta-barrel" evidence="12">
    <location>
        <begin position="292"/>
        <end position="382"/>
    </location>
</feature>
<dbReference type="InterPro" id="IPR058633">
    <property type="entry name" value="EmrA/FarA_HH"/>
</dbReference>
<evidence type="ECO:0000256" key="7">
    <source>
        <dbReference type="ARBA" id="ARBA00022989"/>
    </source>
</evidence>
<evidence type="ECO:0000256" key="1">
    <source>
        <dbReference type="ARBA" id="ARBA00004377"/>
    </source>
</evidence>
<sequence>MSTPSRSPVAGATEPSSVHVLAPAPKGPSTRTRLFAGLGAVVLLAGLGYGGYRLVMGGRYVSTDNAYVNADAAEVTSSVDGTVRAVPVVDTQAVKKGDVLVVIDDTDTRIALAQAQAQLGQAERRVRGYFANEGALAAQVAARDADSVRAEAQLTSAQADFDKARIDLERRKALAASGAVSGDELTSAQNAFATATANLAVAKATRAQAAANRAAAQGSQKVNTVLIADSDVATNPEVMAARAKVDQAQVDLGRTVVRAPFDGVVARRQVQVGQRIKADSVLMSVVPVGQAYVDANFKEVQLAHVRPGQPVELTADLYGGDVTFHGQVAGLAGGTGSAFAVIPAQNATGNWIKVVQRVPVRITLDPNELAVHPLRVGLSMNVTIDTAGADTPSAAVPKTH</sequence>
<keyword evidence="14" id="KW-1185">Reference proteome</keyword>
<dbReference type="GO" id="GO:1990961">
    <property type="term" value="P:xenobiotic detoxification by transmembrane export across the plasma membrane"/>
    <property type="evidence" value="ECO:0007669"/>
    <property type="project" value="UniProtKB-ARBA"/>
</dbReference>
<comment type="subcellular location">
    <subcellularLocation>
        <location evidence="1">Cell inner membrane</location>
        <topology evidence="1">Single-pass membrane protein</topology>
    </subcellularLocation>
</comment>
<keyword evidence="5" id="KW-0997">Cell inner membrane</keyword>
<dbReference type="Gene3D" id="2.40.30.170">
    <property type="match status" value="1"/>
</dbReference>
<dbReference type="OrthoDB" id="9811754at2"/>
<dbReference type="InterPro" id="IPR050739">
    <property type="entry name" value="MFP"/>
</dbReference>
<dbReference type="InterPro" id="IPR058634">
    <property type="entry name" value="AaeA-lik-b-barrel"/>
</dbReference>
<keyword evidence="6 10" id="KW-0812">Transmembrane</keyword>
<dbReference type="SUPFAM" id="SSF111369">
    <property type="entry name" value="HlyD-like secretion proteins"/>
    <property type="match status" value="3"/>
</dbReference>
<evidence type="ECO:0000313" key="13">
    <source>
        <dbReference type="EMBL" id="TWB38651.1"/>
    </source>
</evidence>
<keyword evidence="7 10" id="KW-1133">Transmembrane helix</keyword>
<dbReference type="Proteomes" id="UP000315751">
    <property type="component" value="Unassembled WGS sequence"/>
</dbReference>
<dbReference type="GO" id="GO:0015721">
    <property type="term" value="P:bile acid and bile salt transport"/>
    <property type="evidence" value="ECO:0007669"/>
    <property type="project" value="UniProtKB-ARBA"/>
</dbReference>
<dbReference type="PANTHER" id="PTHR30386">
    <property type="entry name" value="MEMBRANE FUSION SUBUNIT OF EMRAB-TOLC MULTIDRUG EFFLUX PUMP"/>
    <property type="match status" value="1"/>
</dbReference>
<evidence type="ECO:0000256" key="8">
    <source>
        <dbReference type="ARBA" id="ARBA00023136"/>
    </source>
</evidence>
<accession>A0A560GXS9</accession>
<comment type="similarity">
    <text evidence="2">Belongs to the membrane fusion protein (MFP) (TC 8.A.1) family.</text>
</comment>
<evidence type="ECO:0000259" key="11">
    <source>
        <dbReference type="Pfam" id="PF25885"/>
    </source>
</evidence>
<dbReference type="Pfam" id="PF25885">
    <property type="entry name" value="HH_EMRA"/>
    <property type="match status" value="1"/>
</dbReference>
<dbReference type="Pfam" id="PF25963">
    <property type="entry name" value="Beta-barrel_AAEA"/>
    <property type="match status" value="1"/>
</dbReference>
<comment type="caution">
    <text evidence="13">The sequence shown here is derived from an EMBL/GenBank/DDBJ whole genome shotgun (WGS) entry which is preliminary data.</text>
</comment>
<keyword evidence="3" id="KW-0813">Transport</keyword>
<dbReference type="PANTHER" id="PTHR30386:SF19">
    <property type="entry name" value="MULTIDRUG EXPORT PROTEIN EMRA-RELATED"/>
    <property type="match status" value="1"/>
</dbReference>
<evidence type="ECO:0000259" key="12">
    <source>
        <dbReference type="Pfam" id="PF25963"/>
    </source>
</evidence>
<feature type="transmembrane region" description="Helical" evidence="10">
    <location>
        <begin position="34"/>
        <end position="52"/>
    </location>
</feature>
<dbReference type="GO" id="GO:0005886">
    <property type="term" value="C:plasma membrane"/>
    <property type="evidence" value="ECO:0007669"/>
    <property type="project" value="UniProtKB-SubCell"/>
</dbReference>
<feature type="region of interest" description="Disordered" evidence="9">
    <location>
        <begin position="1"/>
        <end position="25"/>
    </location>
</feature>
<evidence type="ECO:0000256" key="9">
    <source>
        <dbReference type="SAM" id="MobiDB-lite"/>
    </source>
</evidence>